<dbReference type="EMBL" id="VSRR010049321">
    <property type="protein sequence ID" value="MPC78777.1"/>
    <property type="molecule type" value="Genomic_DNA"/>
</dbReference>
<dbReference type="Proteomes" id="UP000324222">
    <property type="component" value="Unassembled WGS sequence"/>
</dbReference>
<dbReference type="AlphaFoldDB" id="A0A5B7IB99"/>
<accession>A0A5B7IB99</accession>
<protein>
    <submittedName>
        <fullName evidence="1">Uncharacterized protein</fullName>
    </submittedName>
</protein>
<organism evidence="1 2">
    <name type="scientific">Portunus trituberculatus</name>
    <name type="common">Swimming crab</name>
    <name type="synonym">Neptunus trituberculatus</name>
    <dbReference type="NCBI Taxonomy" id="210409"/>
    <lineage>
        <taxon>Eukaryota</taxon>
        <taxon>Metazoa</taxon>
        <taxon>Ecdysozoa</taxon>
        <taxon>Arthropoda</taxon>
        <taxon>Crustacea</taxon>
        <taxon>Multicrustacea</taxon>
        <taxon>Malacostraca</taxon>
        <taxon>Eumalacostraca</taxon>
        <taxon>Eucarida</taxon>
        <taxon>Decapoda</taxon>
        <taxon>Pleocyemata</taxon>
        <taxon>Brachyura</taxon>
        <taxon>Eubrachyura</taxon>
        <taxon>Portunoidea</taxon>
        <taxon>Portunidae</taxon>
        <taxon>Portuninae</taxon>
        <taxon>Portunus</taxon>
    </lineage>
</organism>
<reference evidence="1 2" key="1">
    <citation type="submission" date="2019-05" db="EMBL/GenBank/DDBJ databases">
        <title>Another draft genome of Portunus trituberculatus and its Hox gene families provides insights of decapod evolution.</title>
        <authorList>
            <person name="Jeong J.-H."/>
            <person name="Song I."/>
            <person name="Kim S."/>
            <person name="Choi T."/>
            <person name="Kim D."/>
            <person name="Ryu S."/>
            <person name="Kim W."/>
        </authorList>
    </citation>
    <scope>NUCLEOTIDE SEQUENCE [LARGE SCALE GENOMIC DNA]</scope>
    <source>
        <tissue evidence="1">Muscle</tissue>
    </source>
</reference>
<gene>
    <name evidence="1" type="ORF">E2C01_073274</name>
</gene>
<evidence type="ECO:0000313" key="1">
    <source>
        <dbReference type="EMBL" id="MPC78777.1"/>
    </source>
</evidence>
<proteinExistence type="predicted"/>
<comment type="caution">
    <text evidence="1">The sequence shown here is derived from an EMBL/GenBank/DDBJ whole genome shotgun (WGS) entry which is preliminary data.</text>
</comment>
<sequence length="62" mass="6835">MVKGFDWYKITADNKVSKKENTDKGSRFGLATCCLPPATVHDKTGVNQHIDNIANPIPTYLA</sequence>
<evidence type="ECO:0000313" key="2">
    <source>
        <dbReference type="Proteomes" id="UP000324222"/>
    </source>
</evidence>
<name>A0A5B7IB99_PORTR</name>
<keyword evidence="2" id="KW-1185">Reference proteome</keyword>